<proteinExistence type="predicted"/>
<accession>A0AAD8MLQ0</accession>
<dbReference type="Proteomes" id="UP001237642">
    <property type="component" value="Unassembled WGS sequence"/>
</dbReference>
<feature type="compositionally biased region" description="Polar residues" evidence="1">
    <location>
        <begin position="247"/>
        <end position="256"/>
    </location>
</feature>
<evidence type="ECO:0000313" key="3">
    <source>
        <dbReference type="Proteomes" id="UP001237642"/>
    </source>
</evidence>
<organism evidence="2 3">
    <name type="scientific">Heracleum sosnowskyi</name>
    <dbReference type="NCBI Taxonomy" id="360622"/>
    <lineage>
        <taxon>Eukaryota</taxon>
        <taxon>Viridiplantae</taxon>
        <taxon>Streptophyta</taxon>
        <taxon>Embryophyta</taxon>
        <taxon>Tracheophyta</taxon>
        <taxon>Spermatophyta</taxon>
        <taxon>Magnoliopsida</taxon>
        <taxon>eudicotyledons</taxon>
        <taxon>Gunneridae</taxon>
        <taxon>Pentapetalae</taxon>
        <taxon>asterids</taxon>
        <taxon>campanulids</taxon>
        <taxon>Apiales</taxon>
        <taxon>Apiaceae</taxon>
        <taxon>Apioideae</taxon>
        <taxon>apioid superclade</taxon>
        <taxon>Tordylieae</taxon>
        <taxon>Tordyliinae</taxon>
        <taxon>Heracleum</taxon>
    </lineage>
</organism>
<reference evidence="2" key="2">
    <citation type="submission" date="2023-05" db="EMBL/GenBank/DDBJ databases">
        <authorList>
            <person name="Schelkunov M.I."/>
        </authorList>
    </citation>
    <scope>NUCLEOTIDE SEQUENCE</scope>
    <source>
        <strain evidence="2">Hsosn_3</strain>
        <tissue evidence="2">Leaf</tissue>
    </source>
</reference>
<feature type="compositionally biased region" description="Polar residues" evidence="1">
    <location>
        <begin position="192"/>
        <end position="227"/>
    </location>
</feature>
<feature type="region of interest" description="Disordered" evidence="1">
    <location>
        <begin position="380"/>
        <end position="412"/>
    </location>
</feature>
<dbReference type="AlphaFoldDB" id="A0AAD8MLQ0"/>
<feature type="compositionally biased region" description="Polar residues" evidence="1">
    <location>
        <begin position="170"/>
        <end position="183"/>
    </location>
</feature>
<feature type="region of interest" description="Disordered" evidence="1">
    <location>
        <begin position="99"/>
        <end position="347"/>
    </location>
</feature>
<feature type="compositionally biased region" description="Low complexity" evidence="1">
    <location>
        <begin position="290"/>
        <end position="320"/>
    </location>
</feature>
<feature type="compositionally biased region" description="Polar residues" evidence="1">
    <location>
        <begin position="390"/>
        <end position="407"/>
    </location>
</feature>
<feature type="compositionally biased region" description="Low complexity" evidence="1">
    <location>
        <begin position="228"/>
        <end position="246"/>
    </location>
</feature>
<feature type="compositionally biased region" description="Polar residues" evidence="1">
    <location>
        <begin position="497"/>
        <end position="506"/>
    </location>
</feature>
<dbReference type="GO" id="GO:0055028">
    <property type="term" value="C:cortical microtubule"/>
    <property type="evidence" value="ECO:0007669"/>
    <property type="project" value="TreeGrafter"/>
</dbReference>
<keyword evidence="3" id="KW-1185">Reference proteome</keyword>
<evidence type="ECO:0000313" key="2">
    <source>
        <dbReference type="EMBL" id="KAK1377432.1"/>
    </source>
</evidence>
<feature type="compositionally biased region" description="Low complexity" evidence="1">
    <location>
        <begin position="114"/>
        <end position="124"/>
    </location>
</feature>
<feature type="compositionally biased region" description="Low complexity" evidence="1">
    <location>
        <begin position="330"/>
        <end position="343"/>
    </location>
</feature>
<comment type="caution">
    <text evidence="2">The sequence shown here is derived from an EMBL/GenBank/DDBJ whole genome shotgun (WGS) entry which is preliminary data.</text>
</comment>
<dbReference type="GO" id="GO:0043622">
    <property type="term" value="P:cortical microtubule organization"/>
    <property type="evidence" value="ECO:0007669"/>
    <property type="project" value="TreeGrafter"/>
</dbReference>
<reference evidence="2" key="1">
    <citation type="submission" date="2023-02" db="EMBL/GenBank/DDBJ databases">
        <title>Genome of toxic invasive species Heracleum sosnowskyi carries increased number of genes despite the absence of recent whole-genome duplications.</title>
        <authorList>
            <person name="Schelkunov M."/>
            <person name="Shtratnikova V."/>
            <person name="Makarenko M."/>
            <person name="Klepikova A."/>
            <person name="Omelchenko D."/>
            <person name="Novikova G."/>
            <person name="Obukhova E."/>
            <person name="Bogdanov V."/>
            <person name="Penin A."/>
            <person name="Logacheva M."/>
        </authorList>
    </citation>
    <scope>NUCLEOTIDE SEQUENCE</scope>
    <source>
        <strain evidence="2">Hsosn_3</strain>
        <tissue evidence="2">Leaf</tissue>
    </source>
</reference>
<name>A0AAD8MLQ0_9APIA</name>
<feature type="compositionally biased region" description="Polar residues" evidence="1">
    <location>
        <begin position="267"/>
        <end position="276"/>
    </location>
</feature>
<dbReference type="PANTHER" id="PTHR31949:SF15">
    <property type="entry name" value="ENDOCHITINASE A-LIKE ISOFORM X1"/>
    <property type="match status" value="1"/>
</dbReference>
<feature type="region of interest" description="Disordered" evidence="1">
    <location>
        <begin position="467"/>
        <end position="506"/>
    </location>
</feature>
<dbReference type="EMBL" id="JAUIZM010000006">
    <property type="protein sequence ID" value="KAK1377432.1"/>
    <property type="molecule type" value="Genomic_DNA"/>
</dbReference>
<dbReference type="PANTHER" id="PTHR31949">
    <property type="entry name" value="GASTRIC MUCIN-LIKE PROTEIN"/>
    <property type="match status" value="1"/>
</dbReference>
<protein>
    <submittedName>
        <fullName evidence="2">Clathrin light chain 2-like</fullName>
    </submittedName>
</protein>
<feature type="compositionally biased region" description="Low complexity" evidence="1">
    <location>
        <begin position="133"/>
        <end position="143"/>
    </location>
</feature>
<evidence type="ECO:0000256" key="1">
    <source>
        <dbReference type="SAM" id="MobiDB-lite"/>
    </source>
</evidence>
<sequence length="506" mass="53830">MAASVEYRNVMKENEDDLSLFFEMRNREMGRNDLSLLQKSDDFDDSFGSKPKIPSIDTTVHGPKTIADEFLDSENGKTDYDWLLTLPCTPLEKGVIKATGNAKSQPTAPRSKLAEPSLESASSEVTSCRQRRSASAGPRRSSSSGGGGSVARPATPTGRPTLPASVKPLRSSTPSSRTASVPSSKIVAPPKRSSTPTKSNARSSTPTGRPSILASSKSASRCATLCQSSDQSSVSSSSAPAGRSSSLTKSRATTIKKTVPSRAISPAVSSKPQKSSEAPGFSTDALPNLRSTSSRRQSSTSRERPSAPSSQPSSAVAVSSEKPRQKPYLSSNAQVSSSNSQNSGRPVILKSRKYSNTNDDVNPVLMGTQMVERVVNMRKLAPPKRDDPISNPSNTSKKLSSQESSGFGRSLSKKSLDMAIRHMDIRRSISGNMRSLMKDVPASSVYSLRSKSTKVGISDISQSLITSSASSERSFSINSHGLDGSEVEDIDLASEQGHPSSHSQHE</sequence>
<gene>
    <name evidence="2" type="ORF">POM88_024176</name>
</gene>